<evidence type="ECO:0000259" key="1">
    <source>
        <dbReference type="Pfam" id="PF02517"/>
    </source>
</evidence>
<dbReference type="InterPro" id="IPR003675">
    <property type="entry name" value="Rce1/LyrA-like_dom"/>
</dbReference>
<organism evidence="2 3">
    <name type="scientific">Corynebacterium pelargi</name>
    <dbReference type="NCBI Taxonomy" id="1471400"/>
    <lineage>
        <taxon>Bacteria</taxon>
        <taxon>Bacillati</taxon>
        <taxon>Actinomycetota</taxon>
        <taxon>Actinomycetes</taxon>
        <taxon>Mycobacteriales</taxon>
        <taxon>Corynebacteriaceae</taxon>
        <taxon>Corynebacterium</taxon>
    </lineage>
</organism>
<accession>A0A410W6L8</accession>
<proteinExistence type="predicted"/>
<evidence type="ECO:0000313" key="2">
    <source>
        <dbReference type="EMBL" id="QAU51526.1"/>
    </source>
</evidence>
<feature type="domain" description="CAAX prenyl protease 2/Lysostaphin resistance protein A-like" evidence="1">
    <location>
        <begin position="132"/>
        <end position="223"/>
    </location>
</feature>
<dbReference type="RefSeq" id="WP_128889098.1">
    <property type="nucleotide sequence ID" value="NZ_BMCX01000004.1"/>
</dbReference>
<dbReference type="Proteomes" id="UP000288929">
    <property type="component" value="Chromosome"/>
</dbReference>
<keyword evidence="3" id="KW-1185">Reference proteome</keyword>
<sequence length="286" mass="30315">MNTYQQHVAAIPSDTKKKLIALPILVALVVLLIIPGVFQYGLAPLIGSDPEQLISPAGAVGMIAAVTLGSWLMAKTSGISFGDLGIKKQHWASRAITGAVWGILALSAVGLIINVLGGTRTTYVFDTSMVGALVTGVVFFAFQGTWEELIYRAYLMPHFSKVMGNTWSVIVTSLLFTLFHGLNPGMTLMPILNLLVASIVFSLIYIKTGNLLLTGLAHGMWNFSQGFIFGSLVSGNTTPGSLFASAPKGSELISGGSFGFEGSIVTTFVGVVIIAFLLSKLRKTAR</sequence>
<name>A0A410W6L8_9CORY</name>
<dbReference type="GO" id="GO:0080120">
    <property type="term" value="P:CAAX-box protein maturation"/>
    <property type="evidence" value="ECO:0007669"/>
    <property type="project" value="UniProtKB-ARBA"/>
</dbReference>
<evidence type="ECO:0000313" key="3">
    <source>
        <dbReference type="Proteomes" id="UP000288929"/>
    </source>
</evidence>
<dbReference type="EMBL" id="CP035299">
    <property type="protein sequence ID" value="QAU51526.1"/>
    <property type="molecule type" value="Genomic_DNA"/>
</dbReference>
<gene>
    <name evidence="2" type="ORF">CPELA_01125</name>
</gene>
<reference evidence="2 3" key="1">
    <citation type="submission" date="2019-01" db="EMBL/GenBank/DDBJ databases">
        <authorList>
            <person name="Ruckert C."/>
            <person name="Busche T."/>
            <person name="Kalinowski J."/>
        </authorList>
    </citation>
    <scope>NUCLEOTIDE SEQUENCE [LARGE SCALE GENOMIC DNA]</scope>
    <source>
        <strain evidence="2 3">136/3</strain>
    </source>
</reference>
<dbReference type="Pfam" id="PF02517">
    <property type="entry name" value="Rce1-like"/>
    <property type="match status" value="1"/>
</dbReference>
<dbReference type="PANTHER" id="PTHR39430:SF1">
    <property type="entry name" value="PROTEASE"/>
    <property type="match status" value="1"/>
</dbReference>
<dbReference type="KEGG" id="cpeg:CPELA_01125"/>
<dbReference type="GO" id="GO:0004175">
    <property type="term" value="F:endopeptidase activity"/>
    <property type="evidence" value="ECO:0007669"/>
    <property type="project" value="UniProtKB-ARBA"/>
</dbReference>
<dbReference type="AlphaFoldDB" id="A0A410W6L8"/>
<protein>
    <submittedName>
        <fullName evidence="2">CAAX amino terminal protease self-immunity</fullName>
    </submittedName>
</protein>
<dbReference type="PANTHER" id="PTHR39430">
    <property type="entry name" value="MEMBRANE-ASSOCIATED PROTEASE-RELATED"/>
    <property type="match status" value="1"/>
</dbReference>
<dbReference type="OrthoDB" id="4413423at2"/>
<dbReference type="GO" id="GO:0006508">
    <property type="term" value="P:proteolysis"/>
    <property type="evidence" value="ECO:0007669"/>
    <property type="project" value="UniProtKB-KW"/>
</dbReference>
<keyword evidence="2" id="KW-0378">Hydrolase</keyword>
<keyword evidence="2" id="KW-0645">Protease</keyword>